<organism evidence="1 2">
    <name type="scientific">Vreelandella olivaria</name>
    <dbReference type="NCBI Taxonomy" id="390919"/>
    <lineage>
        <taxon>Bacteria</taxon>
        <taxon>Pseudomonadati</taxon>
        <taxon>Pseudomonadota</taxon>
        <taxon>Gammaproteobacteria</taxon>
        <taxon>Oceanospirillales</taxon>
        <taxon>Halomonadaceae</taxon>
        <taxon>Vreelandella</taxon>
    </lineage>
</organism>
<accession>A0ABM7GJL4</accession>
<keyword evidence="2" id="KW-1185">Reference proteome</keyword>
<dbReference type="SUPFAM" id="SSF53623">
    <property type="entry name" value="MurD-like peptide ligases, catalytic domain"/>
    <property type="match status" value="1"/>
</dbReference>
<sequence length="75" mass="8231">METLHPVGIDLGLERVSEVAKRMGLLASPIAPVSLRWQGLNGKGSTLAMIDSVARAHDWRVGTYTSPFITLQRTR</sequence>
<dbReference type="EMBL" id="AP019416">
    <property type="protein sequence ID" value="BBI50760.1"/>
    <property type="molecule type" value="Genomic_DNA"/>
</dbReference>
<dbReference type="Proteomes" id="UP000289555">
    <property type="component" value="Chromosome"/>
</dbReference>
<dbReference type="InterPro" id="IPR036565">
    <property type="entry name" value="Mur-like_cat_sf"/>
</dbReference>
<reference evidence="2" key="1">
    <citation type="journal article" date="2019" name="Microbiol. Resour. Announc.">
        <title>Complete Genome Sequence of Halomonas olivaria, a Moderately Halophilic Bacterium Isolated from Olive Processing Effluents, Obtained by Nanopore Sequencing.</title>
        <authorList>
            <person name="Nagata S."/>
            <person name="Ii K.M."/>
            <person name="Tsukimi T."/>
            <person name="Miura M.C."/>
            <person name="Galipon J."/>
            <person name="Arakawa K."/>
        </authorList>
    </citation>
    <scope>NUCLEOTIDE SEQUENCE [LARGE SCALE GENOMIC DNA]</scope>
    <source>
        <strain evidence="2">TYRC17</strain>
    </source>
</reference>
<gene>
    <name evidence="1" type="ORF">HORIV_31810</name>
</gene>
<evidence type="ECO:0000313" key="2">
    <source>
        <dbReference type="Proteomes" id="UP000289555"/>
    </source>
</evidence>
<proteinExistence type="predicted"/>
<protein>
    <submittedName>
        <fullName evidence="1">Uncharacterized protein</fullName>
    </submittedName>
</protein>
<name>A0ABM7GJL4_9GAMM</name>
<evidence type="ECO:0000313" key="1">
    <source>
        <dbReference type="EMBL" id="BBI50760.1"/>
    </source>
</evidence>
<dbReference type="Gene3D" id="3.40.1190.10">
    <property type="entry name" value="Mur-like, catalytic domain"/>
    <property type="match status" value="1"/>
</dbReference>